<evidence type="ECO:0000259" key="4">
    <source>
        <dbReference type="PROSITE" id="PS51371"/>
    </source>
</evidence>
<dbReference type="Proteomes" id="UP000006621">
    <property type="component" value="Chromosome"/>
</dbReference>
<dbReference type="Gene3D" id="3.10.580.10">
    <property type="entry name" value="CBS-domain"/>
    <property type="match status" value="1"/>
</dbReference>
<dbReference type="Pfam" id="PF00571">
    <property type="entry name" value="CBS"/>
    <property type="match status" value="2"/>
</dbReference>
<evidence type="ECO:0000256" key="2">
    <source>
        <dbReference type="PROSITE-ProRule" id="PRU00703"/>
    </source>
</evidence>
<dbReference type="InterPro" id="IPR000644">
    <property type="entry name" value="CBS_dom"/>
</dbReference>
<dbReference type="Gene3D" id="2.60.120.10">
    <property type="entry name" value="Jelly Rolls"/>
    <property type="match status" value="1"/>
</dbReference>
<dbReference type="HOGENOM" id="CLU_027866_1_0_0"/>
<organism evidence="5 6">
    <name type="scientific">Flexistipes sinusarabici (strain ATCC 49648 / DSM 4947 / MAS 10)</name>
    <dbReference type="NCBI Taxonomy" id="717231"/>
    <lineage>
        <taxon>Bacteria</taxon>
        <taxon>Pseudomonadati</taxon>
        <taxon>Deferribacterota</taxon>
        <taxon>Deferribacteres</taxon>
        <taxon>Deferribacterales</taxon>
        <taxon>Flexistipitaceae</taxon>
        <taxon>Flexistipes</taxon>
    </lineage>
</organism>
<dbReference type="KEGG" id="fsi:Flexsi_1630"/>
<protein>
    <submittedName>
        <fullName evidence="5">CBS domain and cyclic nucleotide-regulated nucleotidyltransferase</fullName>
    </submittedName>
</protein>
<evidence type="ECO:0000259" key="3">
    <source>
        <dbReference type="PROSITE" id="PS50042"/>
    </source>
</evidence>
<evidence type="ECO:0000313" key="6">
    <source>
        <dbReference type="Proteomes" id="UP000006621"/>
    </source>
</evidence>
<dbReference type="SMART" id="SM00100">
    <property type="entry name" value="cNMP"/>
    <property type="match status" value="1"/>
</dbReference>
<dbReference type="EMBL" id="CP002858">
    <property type="protein sequence ID" value="AEI15279.1"/>
    <property type="molecule type" value="Genomic_DNA"/>
</dbReference>
<evidence type="ECO:0000256" key="1">
    <source>
        <dbReference type="ARBA" id="ARBA00023122"/>
    </source>
</evidence>
<dbReference type="InterPro" id="IPR046342">
    <property type="entry name" value="CBS_dom_sf"/>
</dbReference>
<dbReference type="InterPro" id="IPR018490">
    <property type="entry name" value="cNMP-bd_dom_sf"/>
</dbReference>
<accession>F8E977</accession>
<keyword evidence="1 2" id="KW-0129">CBS domain</keyword>
<keyword evidence="6" id="KW-1185">Reference proteome</keyword>
<proteinExistence type="predicted"/>
<dbReference type="SUPFAM" id="SSF51206">
    <property type="entry name" value="cAMP-binding domain-like"/>
    <property type="match status" value="1"/>
</dbReference>
<dbReference type="PROSITE" id="PS50042">
    <property type="entry name" value="CNMP_BINDING_3"/>
    <property type="match status" value="1"/>
</dbReference>
<dbReference type="Pfam" id="PF00027">
    <property type="entry name" value="cNMP_binding"/>
    <property type="match status" value="1"/>
</dbReference>
<reference evidence="6" key="2">
    <citation type="submission" date="2011-06" db="EMBL/GenBank/DDBJ databases">
        <title>The complete genome of Flexistipes sinusarabici DSM 4947.</title>
        <authorList>
            <person name="Lucas S."/>
            <person name="Han J."/>
            <person name="Lapidus A."/>
            <person name="Bruce D."/>
            <person name="Goodwin L."/>
            <person name="Pitluck S."/>
            <person name="Peters L."/>
            <person name="Kyrpides N."/>
            <person name="Mavromatis K."/>
            <person name="Ivanova N."/>
            <person name="Mikhailova N."/>
            <person name="Chertkov O."/>
            <person name="Detter J.C."/>
            <person name="Tapia R."/>
            <person name="Han C."/>
            <person name="Land M."/>
            <person name="Hauser L."/>
            <person name="Markowitz V."/>
            <person name="Cheng J.-F."/>
            <person name="Hugenholtz P."/>
            <person name="Woyke T."/>
            <person name="Wu D."/>
            <person name="Spring S."/>
            <person name="Schroeder M."/>
            <person name="Brambilla E."/>
            <person name="Klenk H.-P."/>
            <person name="Eisen J.A."/>
        </authorList>
    </citation>
    <scope>NUCLEOTIDE SEQUENCE [LARGE SCALE GENOMIC DNA]</scope>
    <source>
        <strain evidence="6">DSM 4947 / MAS 10</strain>
    </source>
</reference>
<dbReference type="InterPro" id="IPR000595">
    <property type="entry name" value="cNMP-bd_dom"/>
</dbReference>
<feature type="domain" description="Cyclic nucleotide-binding" evidence="3">
    <location>
        <begin position="21"/>
        <end position="137"/>
    </location>
</feature>
<dbReference type="PANTHER" id="PTHR43080">
    <property type="entry name" value="CBS DOMAIN-CONTAINING PROTEIN CBSX3, MITOCHONDRIAL"/>
    <property type="match status" value="1"/>
</dbReference>
<dbReference type="CDD" id="cd00038">
    <property type="entry name" value="CAP_ED"/>
    <property type="match status" value="1"/>
</dbReference>
<dbReference type="SUPFAM" id="SSF54631">
    <property type="entry name" value="CBS-domain pair"/>
    <property type="match status" value="1"/>
</dbReference>
<dbReference type="OrthoDB" id="9762536at2"/>
<dbReference type="SMART" id="SM00116">
    <property type="entry name" value="CBS"/>
    <property type="match status" value="2"/>
</dbReference>
<dbReference type="PANTHER" id="PTHR43080:SF2">
    <property type="entry name" value="CBS DOMAIN-CONTAINING PROTEIN"/>
    <property type="match status" value="1"/>
</dbReference>
<name>F8E977_FLESM</name>
<dbReference type="GO" id="GO:0008773">
    <property type="term" value="F:[protein-PII] uridylyltransferase activity"/>
    <property type="evidence" value="ECO:0007669"/>
    <property type="project" value="InterPro"/>
</dbReference>
<dbReference type="CDD" id="cd05401">
    <property type="entry name" value="NT_GlnE_GlnD_like"/>
    <property type="match status" value="1"/>
</dbReference>
<dbReference type="Pfam" id="PF10335">
    <property type="entry name" value="DUF294_C"/>
    <property type="match status" value="1"/>
</dbReference>
<dbReference type="InterPro" id="IPR014710">
    <property type="entry name" value="RmlC-like_jellyroll"/>
</dbReference>
<dbReference type="InterPro" id="IPR005105">
    <property type="entry name" value="GlnD_Uridyltrans_N"/>
</dbReference>
<dbReference type="STRING" id="717231.Flexsi_1630"/>
<feature type="domain" description="CBS" evidence="4">
    <location>
        <begin position="161"/>
        <end position="217"/>
    </location>
</feature>
<reference evidence="5 6" key="1">
    <citation type="journal article" date="2011" name="Stand. Genomic Sci.">
        <title>Genome sequence of the moderately thermophilic halophile Flexistipes sinusarabici strain (MAS10).</title>
        <authorList>
            <person name="Lapidus A."/>
            <person name="Chertkov O."/>
            <person name="Nolan M."/>
            <person name="Lucas S."/>
            <person name="Hammon N."/>
            <person name="Deshpande S."/>
            <person name="Cheng J.F."/>
            <person name="Tapia R."/>
            <person name="Han C."/>
            <person name="Goodwin L."/>
            <person name="Pitluck S."/>
            <person name="Liolios K."/>
            <person name="Pagani I."/>
            <person name="Ivanova N."/>
            <person name="Huntemann M."/>
            <person name="Mavromatis K."/>
            <person name="Mikhailova N."/>
            <person name="Pati A."/>
            <person name="Chen A."/>
            <person name="Palaniappan K."/>
            <person name="Land M."/>
            <person name="Hauser L."/>
            <person name="Brambilla E.M."/>
            <person name="Rohde M."/>
            <person name="Abt B."/>
            <person name="Spring S."/>
            <person name="Goker M."/>
            <person name="Bristow J."/>
            <person name="Eisen J.A."/>
            <person name="Markowitz V."/>
            <person name="Hugenholtz P."/>
            <person name="Kyrpides N.C."/>
            <person name="Klenk H.P."/>
            <person name="Woyke T."/>
        </authorList>
    </citation>
    <scope>NUCLEOTIDE SEQUENCE [LARGE SCALE GENOMIC DNA]</scope>
    <source>
        <strain evidence="6">DSM 4947 / MAS 10</strain>
    </source>
</reference>
<gene>
    <name evidence="5" type="ordered locus">Flexsi_1630</name>
</gene>
<dbReference type="Pfam" id="PF03445">
    <property type="entry name" value="DUF294"/>
    <property type="match status" value="1"/>
</dbReference>
<dbReference type="InterPro" id="IPR051257">
    <property type="entry name" value="Diverse_CBS-Domain"/>
</dbReference>
<dbReference type="PROSITE" id="PS51371">
    <property type="entry name" value="CBS"/>
    <property type="match status" value="2"/>
</dbReference>
<evidence type="ECO:0000313" key="5">
    <source>
        <dbReference type="EMBL" id="AEI15279.1"/>
    </source>
</evidence>
<dbReference type="RefSeq" id="WP_013886756.1">
    <property type="nucleotide sequence ID" value="NC_015672.1"/>
</dbReference>
<sequence>MKSNITINVSKLINILSENFLFESVDNSMLEEALRSISLVDIEKDEILFKKGETYHKGVYFILTGEIDYITGRDKLATLREGDIVGLTTFLGKSTYIVTSTAGEDAELIYFPEITIYNLLSYSAEFRKKFYRMVSGRLQLLQGESSFSTPSFSYKPVANYMTSPVISISTEKTLLDASRIMSENRIGSIIVTGENDKFAGLITSKHIVHEILPRLEETSLKLPVENFLENSPIKVPKEYPLVEVLAELQAKNKDYAVITDNGKAKGIISNKDILKILYRNIHIYNLHIEQASTKEELKTIFRELAGVAAHLLENTRQSSEILPVLSNLHLSIQNKIYKITVEEYRNLAGKDVTEITHSVIIMGSGARKEMFLDPDQDNGFIFEDNITEEDKAALMEFGEHFVNNLAYVGYKKCPGNIMVTNPDMSKTLSEWKNSITDIFNNPGKTGFLTSSIIFDMDCFCGSEQMVWELKNLILKLIAEKPIFLIQLLEKDSNQKIPLSIFGKFQVEKEGEHADQFNLKMSALTFIVDVTRIFALSKQLNDLNTVERLKHLRRKNILSEETVQNVLSAYETVVDILINEQINKSKRNYSPDKYIDPYKLSLLNQNKLKEAFNTISKYLSTGIKYYKGHP</sequence>
<dbReference type="eggNOG" id="COG2905">
    <property type="taxonomic scope" value="Bacteria"/>
</dbReference>
<dbReference type="InterPro" id="IPR018821">
    <property type="entry name" value="DUF294_put_nucleoTrafse_sb-bd"/>
</dbReference>
<feature type="domain" description="CBS" evidence="4">
    <location>
        <begin position="228"/>
        <end position="286"/>
    </location>
</feature>
<dbReference type="AlphaFoldDB" id="F8E977"/>